<comment type="caution">
    <text evidence="1">The sequence shown here is derived from an EMBL/GenBank/DDBJ whole genome shotgun (WGS) entry which is preliminary data.</text>
</comment>
<dbReference type="Proteomes" id="UP000479710">
    <property type="component" value="Unassembled WGS sequence"/>
</dbReference>
<keyword evidence="2" id="KW-1185">Reference proteome</keyword>
<name>A0A6G1C9A0_9ORYZ</name>
<proteinExistence type="predicted"/>
<gene>
    <name evidence="1" type="ORF">E2562_026313</name>
</gene>
<organism evidence="1 2">
    <name type="scientific">Oryza meyeriana var. granulata</name>
    <dbReference type="NCBI Taxonomy" id="110450"/>
    <lineage>
        <taxon>Eukaryota</taxon>
        <taxon>Viridiplantae</taxon>
        <taxon>Streptophyta</taxon>
        <taxon>Embryophyta</taxon>
        <taxon>Tracheophyta</taxon>
        <taxon>Spermatophyta</taxon>
        <taxon>Magnoliopsida</taxon>
        <taxon>Liliopsida</taxon>
        <taxon>Poales</taxon>
        <taxon>Poaceae</taxon>
        <taxon>BOP clade</taxon>
        <taxon>Oryzoideae</taxon>
        <taxon>Oryzeae</taxon>
        <taxon>Oryzinae</taxon>
        <taxon>Oryza</taxon>
        <taxon>Oryza meyeriana</taxon>
    </lineage>
</organism>
<dbReference type="AlphaFoldDB" id="A0A6G1C9A0"/>
<evidence type="ECO:0000313" key="1">
    <source>
        <dbReference type="EMBL" id="KAF0896611.1"/>
    </source>
</evidence>
<sequence length="68" mass="7505">MWLVQRREGMPGPHFCVRGLPARARMTVTHIRAPVMAGSATAFGRRRHWAAEDDGAEMTFGGARGTPR</sequence>
<dbReference type="EMBL" id="SPHZ02000010">
    <property type="protein sequence ID" value="KAF0896611.1"/>
    <property type="molecule type" value="Genomic_DNA"/>
</dbReference>
<accession>A0A6G1C9A0</accession>
<protein>
    <submittedName>
        <fullName evidence="1">Uncharacterized protein</fullName>
    </submittedName>
</protein>
<evidence type="ECO:0000313" key="2">
    <source>
        <dbReference type="Proteomes" id="UP000479710"/>
    </source>
</evidence>
<reference evidence="1 2" key="1">
    <citation type="submission" date="2019-11" db="EMBL/GenBank/DDBJ databases">
        <title>Whole genome sequence of Oryza granulata.</title>
        <authorList>
            <person name="Li W."/>
        </authorList>
    </citation>
    <scope>NUCLEOTIDE SEQUENCE [LARGE SCALE GENOMIC DNA]</scope>
    <source>
        <strain evidence="2">cv. Menghai</strain>
        <tissue evidence="1">Leaf</tissue>
    </source>
</reference>